<keyword evidence="3 4" id="KW-0413">Isomerase</keyword>
<dbReference type="AlphaFoldDB" id="A0A1T4MSE9"/>
<dbReference type="Proteomes" id="UP000190367">
    <property type="component" value="Unassembled WGS sequence"/>
</dbReference>
<name>A0A1T4MSE9_9BACT</name>
<dbReference type="GO" id="GO:0003755">
    <property type="term" value="F:peptidyl-prolyl cis-trans isomerase activity"/>
    <property type="evidence" value="ECO:0007669"/>
    <property type="project" value="UniProtKB-UniRule"/>
</dbReference>
<dbReference type="Gene3D" id="3.10.50.40">
    <property type="match status" value="1"/>
</dbReference>
<gene>
    <name evidence="7" type="ORF">SAMN04488128_1011257</name>
</gene>
<comment type="catalytic activity">
    <reaction evidence="1 4 5">
        <text>[protein]-peptidylproline (omega=180) = [protein]-peptidylproline (omega=0)</text>
        <dbReference type="Rhea" id="RHEA:16237"/>
        <dbReference type="Rhea" id="RHEA-COMP:10747"/>
        <dbReference type="Rhea" id="RHEA-COMP:10748"/>
        <dbReference type="ChEBI" id="CHEBI:83833"/>
        <dbReference type="ChEBI" id="CHEBI:83834"/>
        <dbReference type="EC" id="5.2.1.8"/>
    </reaction>
</comment>
<dbReference type="SUPFAM" id="SSF54534">
    <property type="entry name" value="FKBP-like"/>
    <property type="match status" value="1"/>
</dbReference>
<sequence>MKKVFLLGGLGLALLAACSKKDDTPQYDAIKQFDADSVTIVNYLKTNNITASHDPRGIFWQIIDSGDLGNKPTPTSNVTVKYAGTFLDGKTFDSNDNASFDLNRVIDGWTIGIPKIGKGGRIKLFLPSIYAYGPYANNGIPANSVLLFDVTLKDLVKK</sequence>
<dbReference type="EMBL" id="FUWZ01000001">
    <property type="protein sequence ID" value="SJZ69989.1"/>
    <property type="molecule type" value="Genomic_DNA"/>
</dbReference>
<dbReference type="InterPro" id="IPR050689">
    <property type="entry name" value="FKBP-type_PPIase"/>
</dbReference>
<evidence type="ECO:0000256" key="5">
    <source>
        <dbReference type="RuleBase" id="RU003915"/>
    </source>
</evidence>
<dbReference type="STRING" id="634771.SAMN04488128_1011257"/>
<dbReference type="InterPro" id="IPR046357">
    <property type="entry name" value="PPIase_dom_sf"/>
</dbReference>
<dbReference type="EC" id="5.2.1.8" evidence="5"/>
<dbReference type="PANTHER" id="PTHR10516">
    <property type="entry name" value="PEPTIDYL-PROLYL CIS-TRANS ISOMERASE"/>
    <property type="match status" value="1"/>
</dbReference>
<evidence type="ECO:0000256" key="3">
    <source>
        <dbReference type="ARBA" id="ARBA00023235"/>
    </source>
</evidence>
<evidence type="ECO:0000313" key="7">
    <source>
        <dbReference type="EMBL" id="SJZ69989.1"/>
    </source>
</evidence>
<evidence type="ECO:0000313" key="8">
    <source>
        <dbReference type="Proteomes" id="UP000190367"/>
    </source>
</evidence>
<dbReference type="PROSITE" id="PS50059">
    <property type="entry name" value="FKBP_PPIASE"/>
    <property type="match status" value="1"/>
</dbReference>
<dbReference type="RefSeq" id="WP_078667867.1">
    <property type="nucleotide sequence ID" value="NZ_FUWZ01000001.1"/>
</dbReference>
<dbReference type="OrthoDB" id="669809at2"/>
<organism evidence="7 8">
    <name type="scientific">Chitinophaga eiseniae</name>
    <dbReference type="NCBI Taxonomy" id="634771"/>
    <lineage>
        <taxon>Bacteria</taxon>
        <taxon>Pseudomonadati</taxon>
        <taxon>Bacteroidota</taxon>
        <taxon>Chitinophagia</taxon>
        <taxon>Chitinophagales</taxon>
        <taxon>Chitinophagaceae</taxon>
        <taxon>Chitinophaga</taxon>
    </lineage>
</organism>
<accession>A0A1T4MSE9</accession>
<evidence type="ECO:0000256" key="4">
    <source>
        <dbReference type="PROSITE-ProRule" id="PRU00277"/>
    </source>
</evidence>
<evidence type="ECO:0000256" key="2">
    <source>
        <dbReference type="ARBA" id="ARBA00023110"/>
    </source>
</evidence>
<dbReference type="PROSITE" id="PS51257">
    <property type="entry name" value="PROKAR_LIPOPROTEIN"/>
    <property type="match status" value="1"/>
</dbReference>
<feature type="domain" description="PPIase FKBP-type" evidence="6">
    <location>
        <begin position="75"/>
        <end position="156"/>
    </location>
</feature>
<dbReference type="InterPro" id="IPR001179">
    <property type="entry name" value="PPIase_FKBP_dom"/>
</dbReference>
<dbReference type="PANTHER" id="PTHR10516:SF443">
    <property type="entry name" value="FK506-BINDING PROTEIN 59-RELATED"/>
    <property type="match status" value="1"/>
</dbReference>
<proteinExistence type="inferred from homology"/>
<evidence type="ECO:0000259" key="6">
    <source>
        <dbReference type="PROSITE" id="PS50059"/>
    </source>
</evidence>
<keyword evidence="8" id="KW-1185">Reference proteome</keyword>
<keyword evidence="2 4" id="KW-0697">Rotamase</keyword>
<evidence type="ECO:0000256" key="1">
    <source>
        <dbReference type="ARBA" id="ARBA00000971"/>
    </source>
</evidence>
<comment type="similarity">
    <text evidence="5">Belongs to the FKBP-type PPIase family.</text>
</comment>
<reference evidence="8" key="1">
    <citation type="submission" date="2017-02" db="EMBL/GenBank/DDBJ databases">
        <authorList>
            <person name="Varghese N."/>
            <person name="Submissions S."/>
        </authorList>
    </citation>
    <scope>NUCLEOTIDE SEQUENCE [LARGE SCALE GENOMIC DNA]</scope>
    <source>
        <strain evidence="8">DSM 22224</strain>
    </source>
</reference>
<protein>
    <recommendedName>
        <fullName evidence="5">Peptidyl-prolyl cis-trans isomerase</fullName>
        <ecNumber evidence="5">5.2.1.8</ecNumber>
    </recommendedName>
</protein>
<dbReference type="Pfam" id="PF00254">
    <property type="entry name" value="FKBP_C"/>
    <property type="match status" value="1"/>
</dbReference>